<sequence>MGKASKRRETRHTSGSDRPAAAPFVRRPFEGLPSETEWVAMREILPAATAAVRLVDGPATAGLPSDAPREATLATVLPMAWPGLHRTGGGVLVATQAGATCGDASRDIAAAWLLAAATPEGTPLTQVPTPTADTPRLQDLLDPAAPFEVTLHEGFGFWVGDTELDEDGAASLEQANASIVPSKRIAGAPTVFWVRFGERTFVRWVLPQDESTATDGLARLTAADANRLGGDARLLGAFRACGLLVPVWEVEPEAEADSFVDAVTAMAGPLADAIADTTPLTAEERRARSGLLSRQVTLR</sequence>
<dbReference type="EMBL" id="JADJIB010000005">
    <property type="protein sequence ID" value="MBK7274212.1"/>
    <property type="molecule type" value="Genomic_DNA"/>
</dbReference>
<reference evidence="3 4" key="1">
    <citation type="submission" date="2020-10" db="EMBL/GenBank/DDBJ databases">
        <title>Connecting structure to function with the recovery of over 1000 high-quality activated sludge metagenome-assembled genomes encoding full-length rRNA genes using long-read sequencing.</title>
        <authorList>
            <person name="Singleton C.M."/>
            <person name="Petriglieri F."/>
            <person name="Kristensen J.M."/>
            <person name="Kirkegaard R.H."/>
            <person name="Michaelsen T.Y."/>
            <person name="Andersen M.H."/>
            <person name="Karst S.M."/>
            <person name="Dueholm M.S."/>
            <person name="Nielsen P.H."/>
            <person name="Albertsen M."/>
        </authorList>
    </citation>
    <scope>NUCLEOTIDE SEQUENCE [LARGE SCALE GENOMIC DNA]</scope>
    <source>
        <strain evidence="3">Ega_18-Q3-R5-49_MAXAC.001</strain>
    </source>
</reference>
<organism evidence="3 4">
    <name type="scientific">Candidatus Phosphoribacter hodrii</name>
    <dbReference type="NCBI Taxonomy" id="2953743"/>
    <lineage>
        <taxon>Bacteria</taxon>
        <taxon>Bacillati</taxon>
        <taxon>Actinomycetota</taxon>
        <taxon>Actinomycetes</taxon>
        <taxon>Micrococcales</taxon>
        <taxon>Dermatophilaceae</taxon>
        <taxon>Candidatus Phosphoribacter</taxon>
    </lineage>
</organism>
<proteinExistence type="predicted"/>
<comment type="caution">
    <text evidence="3">The sequence shown here is derived from an EMBL/GenBank/DDBJ whole genome shotgun (WGS) entry which is preliminary data.</text>
</comment>
<protein>
    <submittedName>
        <fullName evidence="3">Topoisomerase II</fullName>
    </submittedName>
</protein>
<evidence type="ECO:0000259" key="2">
    <source>
        <dbReference type="Pfam" id="PF19348"/>
    </source>
</evidence>
<evidence type="ECO:0000313" key="4">
    <source>
        <dbReference type="Proteomes" id="UP000726105"/>
    </source>
</evidence>
<feature type="compositionally biased region" description="Basic residues" evidence="1">
    <location>
        <begin position="1"/>
        <end position="10"/>
    </location>
</feature>
<name>A0A935MII1_9MICO</name>
<gene>
    <name evidence="3" type="ORF">IPI13_13955</name>
</gene>
<dbReference type="InterPro" id="IPR045970">
    <property type="entry name" value="DUF5926"/>
</dbReference>
<dbReference type="Pfam" id="PF19348">
    <property type="entry name" value="DUF5926"/>
    <property type="match status" value="1"/>
</dbReference>
<feature type="domain" description="DUF5926" evidence="2">
    <location>
        <begin position="28"/>
        <end position="299"/>
    </location>
</feature>
<dbReference type="AlphaFoldDB" id="A0A935MII1"/>
<evidence type="ECO:0000313" key="3">
    <source>
        <dbReference type="EMBL" id="MBK7274212.1"/>
    </source>
</evidence>
<accession>A0A935MII1</accession>
<dbReference type="Proteomes" id="UP000726105">
    <property type="component" value="Unassembled WGS sequence"/>
</dbReference>
<evidence type="ECO:0000256" key="1">
    <source>
        <dbReference type="SAM" id="MobiDB-lite"/>
    </source>
</evidence>
<feature type="region of interest" description="Disordered" evidence="1">
    <location>
        <begin position="1"/>
        <end position="28"/>
    </location>
</feature>